<keyword evidence="5 7" id="KW-1133">Transmembrane helix</keyword>
<evidence type="ECO:0000313" key="10">
    <source>
        <dbReference type="Proteomes" id="UP001060164"/>
    </source>
</evidence>
<accession>A0ABY5VJB9</accession>
<reference evidence="9" key="1">
    <citation type="journal article" date="2022" name="Cell">
        <title>Design, construction, and in vivo augmentation of a complex gut microbiome.</title>
        <authorList>
            <person name="Cheng A.G."/>
            <person name="Ho P.Y."/>
            <person name="Aranda-Diaz A."/>
            <person name="Jain S."/>
            <person name="Yu F.B."/>
            <person name="Meng X."/>
            <person name="Wang M."/>
            <person name="Iakiviak M."/>
            <person name="Nagashima K."/>
            <person name="Zhao A."/>
            <person name="Murugkar P."/>
            <person name="Patil A."/>
            <person name="Atabakhsh K."/>
            <person name="Weakley A."/>
            <person name="Yan J."/>
            <person name="Brumbaugh A.R."/>
            <person name="Higginbottom S."/>
            <person name="Dimas A."/>
            <person name="Shiver A.L."/>
            <person name="Deutschbauer A."/>
            <person name="Neff N."/>
            <person name="Sonnenburg J.L."/>
            <person name="Huang K.C."/>
            <person name="Fischbach M.A."/>
        </authorList>
    </citation>
    <scope>NUCLEOTIDE SEQUENCE</scope>
    <source>
        <strain evidence="9">DSM 19829</strain>
    </source>
</reference>
<evidence type="ECO:0000256" key="3">
    <source>
        <dbReference type="ARBA" id="ARBA00022475"/>
    </source>
</evidence>
<dbReference type="RefSeq" id="WP_028529826.1">
    <property type="nucleotide sequence ID" value="NZ_CABLBR010000034.1"/>
</dbReference>
<dbReference type="Proteomes" id="UP001060164">
    <property type="component" value="Chromosome"/>
</dbReference>
<keyword evidence="3" id="KW-1003">Cell membrane</keyword>
<feature type="transmembrane region" description="Helical" evidence="7">
    <location>
        <begin position="12"/>
        <end position="29"/>
    </location>
</feature>
<keyword evidence="6 7" id="KW-0472">Membrane</keyword>
<name>A0ABY5VJB9_9FIRM</name>
<evidence type="ECO:0000313" key="9">
    <source>
        <dbReference type="EMBL" id="UWP60397.1"/>
    </source>
</evidence>
<feature type="transmembrane region" description="Helical" evidence="7">
    <location>
        <begin position="105"/>
        <end position="135"/>
    </location>
</feature>
<dbReference type="PANTHER" id="PTHR33778:SF1">
    <property type="entry name" value="MAGNESIUM TRANSPORTER YHID-RELATED"/>
    <property type="match status" value="1"/>
</dbReference>
<dbReference type="EMBL" id="CP102290">
    <property type="protein sequence ID" value="UWP60397.1"/>
    <property type="molecule type" value="Genomic_DNA"/>
</dbReference>
<dbReference type="InterPro" id="IPR049177">
    <property type="entry name" value="MgtC_SapB_SrpB_YhiD_N"/>
</dbReference>
<evidence type="ECO:0000256" key="7">
    <source>
        <dbReference type="SAM" id="Phobius"/>
    </source>
</evidence>
<keyword evidence="10" id="KW-1185">Reference proteome</keyword>
<evidence type="ECO:0000256" key="1">
    <source>
        <dbReference type="ARBA" id="ARBA00004651"/>
    </source>
</evidence>
<dbReference type="PRINTS" id="PR01837">
    <property type="entry name" value="MGTCSAPBPROT"/>
</dbReference>
<feature type="domain" description="MgtC/SapB/SrpB/YhiD N-terminal" evidence="8">
    <location>
        <begin position="16"/>
        <end position="141"/>
    </location>
</feature>
<comment type="similarity">
    <text evidence="2">Belongs to the MgtC/SapB family.</text>
</comment>
<evidence type="ECO:0000256" key="2">
    <source>
        <dbReference type="ARBA" id="ARBA00009298"/>
    </source>
</evidence>
<dbReference type="PANTHER" id="PTHR33778">
    <property type="entry name" value="PROTEIN MGTC"/>
    <property type="match status" value="1"/>
</dbReference>
<gene>
    <name evidence="9" type="ORF">NQ502_04920</name>
</gene>
<comment type="subcellular location">
    <subcellularLocation>
        <location evidence="1">Cell membrane</location>
        <topology evidence="1">Multi-pass membrane protein</topology>
    </subcellularLocation>
</comment>
<feature type="transmembrane region" description="Helical" evidence="7">
    <location>
        <begin position="75"/>
        <end position="93"/>
    </location>
</feature>
<feature type="transmembrane region" description="Helical" evidence="7">
    <location>
        <begin position="41"/>
        <end position="63"/>
    </location>
</feature>
<dbReference type="InterPro" id="IPR003416">
    <property type="entry name" value="MgtC/SapB/SrpB/YhiD_fam"/>
</dbReference>
<dbReference type="Pfam" id="PF02308">
    <property type="entry name" value="MgtC"/>
    <property type="match status" value="1"/>
</dbReference>
<protein>
    <submittedName>
        <fullName evidence="9">MgtC/SapB family protein</fullName>
    </submittedName>
</protein>
<evidence type="ECO:0000256" key="4">
    <source>
        <dbReference type="ARBA" id="ARBA00022692"/>
    </source>
</evidence>
<proteinExistence type="inferred from homology"/>
<sequence>MQDFLLQQGDYLLRIFIATLCGLSIGLERESNLKLAGVRTYSIVAMTSSIMMIVSKYGFFDVLIHNSISLDPSRIAAGVVTAIGFLGAGVIFTRKMNVSGLVTAAGIWATVGIGSAIGAGMYLIGIVSTAFFLILQLCYRKIPIIGQTPIVERIVLIIEEDEDLPSLLHRIFTQKKIKISSVNAARVGNARLNIELYVKFPTSYKIEDIVALLKDNPEIISIDV</sequence>
<evidence type="ECO:0000259" key="8">
    <source>
        <dbReference type="Pfam" id="PF02308"/>
    </source>
</evidence>
<keyword evidence="4 7" id="KW-0812">Transmembrane</keyword>
<evidence type="ECO:0000256" key="6">
    <source>
        <dbReference type="ARBA" id="ARBA00023136"/>
    </source>
</evidence>
<organism evidence="9 10">
    <name type="scientific">Ruminococcus gauvreauii</name>
    <dbReference type="NCBI Taxonomy" id="438033"/>
    <lineage>
        <taxon>Bacteria</taxon>
        <taxon>Bacillati</taxon>
        <taxon>Bacillota</taxon>
        <taxon>Clostridia</taxon>
        <taxon>Eubacteriales</taxon>
        <taxon>Oscillospiraceae</taxon>
        <taxon>Ruminococcus</taxon>
    </lineage>
</organism>
<evidence type="ECO:0000256" key="5">
    <source>
        <dbReference type="ARBA" id="ARBA00022989"/>
    </source>
</evidence>